<organism evidence="1 2">
    <name type="scientific">Dolichospermum flos-aquae CCAP 1403/13F</name>
    <dbReference type="NCBI Taxonomy" id="315271"/>
    <lineage>
        <taxon>Bacteria</taxon>
        <taxon>Bacillati</taxon>
        <taxon>Cyanobacteriota</taxon>
        <taxon>Cyanophyceae</taxon>
        <taxon>Nostocales</taxon>
        <taxon>Aphanizomenonaceae</taxon>
        <taxon>Dolichospermum</taxon>
    </lineage>
</organism>
<evidence type="ECO:0000313" key="1">
    <source>
        <dbReference type="EMBL" id="QJB45335.1"/>
    </source>
</evidence>
<dbReference type="RefSeq" id="WP_168696293.1">
    <property type="nucleotide sequence ID" value="NZ_CP051206.1"/>
</dbReference>
<reference evidence="1 2" key="1">
    <citation type="submission" date="2020-04" db="EMBL/GenBank/DDBJ databases">
        <title>Genome-Wide Identification of 5-Methylcytosine Sites in Bacterial Genomes By High-Throughput Sequencing of MspJI Restriction Fragments.</title>
        <authorList>
            <person name="Wu V."/>
        </authorList>
    </citation>
    <scope>NUCLEOTIDE SEQUENCE [LARGE SCALE GENOMIC DNA]</scope>
    <source>
        <strain evidence="1 2">CCAP 1403/13f</strain>
    </source>
</reference>
<dbReference type="Pfam" id="PF09957">
    <property type="entry name" value="VapB_antitoxin"/>
    <property type="match status" value="1"/>
</dbReference>
<dbReference type="Proteomes" id="UP000502433">
    <property type="component" value="Chromosome"/>
</dbReference>
<sequence length="76" mass="8990">MTIITIDDELINEIIAVSHYENAQEAVIKILSNYLQQQKKELPLFERLRFIDEEFAEDDIASLFERDQDTGRNFEL</sequence>
<gene>
    <name evidence="1" type="ORF">HGD76_15295</name>
</gene>
<accession>A0A6H2C0I6</accession>
<reference evidence="1 2" key="2">
    <citation type="submission" date="2020-04" db="EMBL/GenBank/DDBJ databases">
        <authorList>
            <person name="Fomenkov A."/>
            <person name="Anton B.P."/>
            <person name="Roberts R.J."/>
        </authorList>
    </citation>
    <scope>NUCLEOTIDE SEQUENCE [LARGE SCALE GENOMIC DNA]</scope>
    <source>
        <strain evidence="1 2">CCAP 1403/13f</strain>
    </source>
</reference>
<proteinExistence type="predicted"/>
<dbReference type="KEGG" id="dfs:HGD76_15295"/>
<protein>
    <submittedName>
        <fullName evidence="1">Type II toxin-antitoxin system VapB family antitoxin</fullName>
    </submittedName>
</protein>
<evidence type="ECO:0000313" key="2">
    <source>
        <dbReference type="Proteomes" id="UP000502433"/>
    </source>
</evidence>
<dbReference type="AlphaFoldDB" id="A0A6H2C0I6"/>
<dbReference type="InterPro" id="IPR019239">
    <property type="entry name" value="VapB_antitoxin"/>
</dbReference>
<dbReference type="EMBL" id="CP051206">
    <property type="protein sequence ID" value="QJB45335.1"/>
    <property type="molecule type" value="Genomic_DNA"/>
</dbReference>
<name>A0A6H2C0I6_DOLFA</name>